<keyword evidence="3" id="KW-1185">Reference proteome</keyword>
<feature type="transmembrane region" description="Helical" evidence="1">
    <location>
        <begin position="6"/>
        <end position="28"/>
    </location>
</feature>
<dbReference type="EMBL" id="LFOE01000063">
    <property type="protein sequence ID" value="OBY29585.1"/>
    <property type="molecule type" value="Genomic_DNA"/>
</dbReference>
<accession>A0A1B8SA08</accession>
<sequence>MNGIVAGATGGIVGGLAIAALGMTYGAVSNRGLWALPNAIGGIILGPRRHDAKSFGVATVVGVALHVILSAVFGIVIVVVVQEFTHAYIATGAVAGLALWLVNYVGIGTIHRGSGEVAKLNPVPVALGLHVLFGLIAGLVAASIQPV</sequence>
<name>A0A1B8SA08_9MYCO</name>
<keyword evidence="1" id="KW-0812">Transmembrane</keyword>
<evidence type="ECO:0000313" key="3">
    <source>
        <dbReference type="Proteomes" id="UP000092668"/>
    </source>
</evidence>
<dbReference type="PATRIC" id="fig|354243.3.peg.4589"/>
<gene>
    <name evidence="2" type="ORF">ACT18_22195</name>
</gene>
<keyword evidence="1" id="KW-0472">Membrane</keyword>
<keyword evidence="1" id="KW-1133">Transmembrane helix</keyword>
<protein>
    <recommendedName>
        <fullName evidence="4">DUF1761 domain-containing protein</fullName>
    </recommendedName>
</protein>
<proteinExistence type="predicted"/>
<dbReference type="OrthoDB" id="4734429at2"/>
<dbReference type="AlphaFoldDB" id="A0A1B8SA08"/>
<reference evidence="2 3" key="1">
    <citation type="submission" date="2015-06" db="EMBL/GenBank/DDBJ databases">
        <title>Genome sequence of Mycobacterium kumamotonense strain Roo.</title>
        <authorList>
            <person name="Greninger A.L."/>
            <person name="Cunningham G."/>
            <person name="Miller S."/>
        </authorList>
    </citation>
    <scope>NUCLEOTIDE SEQUENCE [LARGE SCALE GENOMIC DNA]</scope>
    <source>
        <strain evidence="2 3">Roo</strain>
    </source>
</reference>
<dbReference type="Proteomes" id="UP000092668">
    <property type="component" value="Unassembled WGS sequence"/>
</dbReference>
<organism evidence="2 3">
    <name type="scientific">Mycolicibacter kumamotonensis</name>
    <dbReference type="NCBI Taxonomy" id="354243"/>
    <lineage>
        <taxon>Bacteria</taxon>
        <taxon>Bacillati</taxon>
        <taxon>Actinomycetota</taxon>
        <taxon>Actinomycetes</taxon>
        <taxon>Mycobacteriales</taxon>
        <taxon>Mycobacteriaceae</taxon>
        <taxon>Mycolicibacter</taxon>
    </lineage>
</organism>
<feature type="transmembrane region" description="Helical" evidence="1">
    <location>
        <begin position="55"/>
        <end position="81"/>
    </location>
</feature>
<comment type="caution">
    <text evidence="2">The sequence shown here is derived from an EMBL/GenBank/DDBJ whole genome shotgun (WGS) entry which is preliminary data.</text>
</comment>
<evidence type="ECO:0008006" key="4">
    <source>
        <dbReference type="Google" id="ProtNLM"/>
    </source>
</evidence>
<evidence type="ECO:0000313" key="2">
    <source>
        <dbReference type="EMBL" id="OBY29585.1"/>
    </source>
</evidence>
<dbReference type="RefSeq" id="WP_065289587.1">
    <property type="nucleotide sequence ID" value="NZ_LFOE01000063.1"/>
</dbReference>
<evidence type="ECO:0000256" key="1">
    <source>
        <dbReference type="SAM" id="Phobius"/>
    </source>
</evidence>
<feature type="transmembrane region" description="Helical" evidence="1">
    <location>
        <begin position="87"/>
        <end position="110"/>
    </location>
</feature>
<feature type="transmembrane region" description="Helical" evidence="1">
    <location>
        <begin position="122"/>
        <end position="144"/>
    </location>
</feature>